<dbReference type="Gene3D" id="1.20.1640.10">
    <property type="entry name" value="Multidrug efflux transporter AcrB transmembrane domain"/>
    <property type="match status" value="3"/>
</dbReference>
<feature type="region of interest" description="Disordered" evidence="1">
    <location>
        <begin position="215"/>
        <end position="257"/>
    </location>
</feature>
<evidence type="ECO:0008006" key="5">
    <source>
        <dbReference type="Google" id="ProtNLM"/>
    </source>
</evidence>
<dbReference type="PANTHER" id="PTHR32063">
    <property type="match status" value="1"/>
</dbReference>
<feature type="transmembrane region" description="Helical" evidence="2">
    <location>
        <begin position="433"/>
        <end position="459"/>
    </location>
</feature>
<dbReference type="SUPFAM" id="SSF82693">
    <property type="entry name" value="Multidrug efflux transporter AcrB pore domain, PN1, PN2, PC1 and PC2 subdomains"/>
    <property type="match status" value="2"/>
</dbReference>
<dbReference type="Pfam" id="PF00873">
    <property type="entry name" value="ACR_tran"/>
    <property type="match status" value="2"/>
</dbReference>
<feature type="transmembrane region" description="Helical" evidence="2">
    <location>
        <begin position="993"/>
        <end position="1018"/>
    </location>
</feature>
<feature type="transmembrane region" description="Helical" evidence="2">
    <location>
        <begin position="960"/>
        <end position="981"/>
    </location>
</feature>
<accession>A0A1J4MYY4</accession>
<dbReference type="GO" id="GO:0005886">
    <property type="term" value="C:plasma membrane"/>
    <property type="evidence" value="ECO:0007669"/>
    <property type="project" value="TreeGrafter"/>
</dbReference>
<evidence type="ECO:0000313" key="3">
    <source>
        <dbReference type="EMBL" id="OIJ24491.1"/>
    </source>
</evidence>
<name>A0A1J4MYY4_9ACTN</name>
<dbReference type="PRINTS" id="PR00702">
    <property type="entry name" value="ACRIFLAVINRP"/>
</dbReference>
<keyword evidence="2" id="KW-0472">Membrane</keyword>
<feature type="region of interest" description="Disordered" evidence="1">
    <location>
        <begin position="1022"/>
        <end position="1042"/>
    </location>
</feature>
<dbReference type="InterPro" id="IPR001036">
    <property type="entry name" value="Acrflvin-R"/>
</dbReference>
<reference evidence="3" key="1">
    <citation type="submission" date="2016-10" db="EMBL/GenBank/DDBJ databases">
        <title>Draft Genome Sequence of Nocardioides luteus Strain BAFB, an Alkane-Degrading Bacterium Isolated from JP-7 Polluted Soil.</title>
        <authorList>
            <person name="Brown L."/>
            <person name="Ruiz O.N."/>
            <person name="Gunasekera T."/>
        </authorList>
    </citation>
    <scope>NUCLEOTIDE SEQUENCE [LARGE SCALE GENOMIC DNA]</scope>
    <source>
        <strain evidence="3">BAFB</strain>
    </source>
</reference>
<dbReference type="Gene3D" id="3.30.2090.10">
    <property type="entry name" value="Multidrug efflux transporter AcrB TolC docking domain, DN and DC subdomains"/>
    <property type="match status" value="3"/>
</dbReference>
<dbReference type="STRING" id="1844.UG56_022695"/>
<feature type="transmembrane region" description="Helical" evidence="2">
    <location>
        <begin position="362"/>
        <end position="382"/>
    </location>
</feature>
<dbReference type="SUPFAM" id="SSF82714">
    <property type="entry name" value="Multidrug efflux transporter AcrB TolC docking domain, DN and DC subdomains"/>
    <property type="match status" value="2"/>
</dbReference>
<comment type="caution">
    <text evidence="3">The sequence shown here is derived from an EMBL/GenBank/DDBJ whole genome shotgun (WGS) entry which is preliminary data.</text>
</comment>
<dbReference type="Gene3D" id="3.30.70.1430">
    <property type="entry name" value="Multidrug efflux transporter AcrB pore domain"/>
    <property type="match status" value="2"/>
</dbReference>
<feature type="compositionally biased region" description="Basic residues" evidence="1">
    <location>
        <begin position="1024"/>
        <end position="1042"/>
    </location>
</feature>
<feature type="transmembrane region" description="Helical" evidence="2">
    <location>
        <begin position="888"/>
        <end position="908"/>
    </location>
</feature>
<dbReference type="Gene3D" id="3.30.70.1320">
    <property type="entry name" value="Multidrug efflux transporter AcrB pore domain like"/>
    <property type="match status" value="2"/>
</dbReference>
<keyword evidence="2" id="KW-1133">Transmembrane helix</keyword>
<protein>
    <recommendedName>
        <fullName evidence="5">Hydrogenase expression protein</fullName>
    </recommendedName>
</protein>
<dbReference type="InterPro" id="IPR027463">
    <property type="entry name" value="AcrB_DN_DC_subdom"/>
</dbReference>
<sequence>MLSLTSLKQELFPDFEQPQTTVMTVVPGTGTEVVDEQVTVPLVRALEQVDDVDEVTSTSSSGVSVISLTTDFGVDQDQVVADAQEAIGSVQLPEGAEPEVSSGGFGDLPAMTLTVSSDASEQKLGERLNDVAVPELRTVEGVRDVSVSGVTGQRITVTPDADELRAHGLTADAVSQALTANGSTTPAGSVVEDGDTVSVQVGDQLTSVDDVKSLPLTASAGTSGGTAQGGRPVGGQQTAPQGADAQGSAQPNAPPVKLGDVANVEITDDPVTSLTRVNGKPAVSLSITATDDADLVSLSADVEDKLDGLEKRLGDGAEITVVSDQAPFIADSIEHLAIEGLLGLAMAVIVILIFLRSGRPTMVSALSIPLSILVTFIGLQLWGYSLNMFTLGALTIAIGRVVDDSIVVIENIKRHLGYGEEKLDAILNGTKEVASAVTASTIATVLVFIPIAVVGGFVGELFRPFALTVTIAMVSSLLVALTIVPVLSYWFLKKPDHPAGAELPASDLEEGEEAEPNVLQRYYLPMLRWTTRKPVAVITAAVLLLGGSLALIPQLKVEFIGDTGGDSVSVTQTFDSGLAIDEVTSRVTETEKVLHWVEDVEDVVVTASLAGSGDMMMGGPDEGTSGDTTATYTVTVSDGADVPTVTDRVEDAVQELPDPNAITVGVGGGGGVGGSTVDVEVIGTDRATVEKATDQVYAALEDVPETTEVSSSLAAEQPTLRVQVDRAKAAEHGLTEQAIAGIVASAMTPQAVTEMTIDDQQLSVYVAGPSVNTTEEVGNLALGTGSLRLKDVATISEVAGPSSLARTGTDLVATVSLTPADGELGAVQTEVGERLDELDLPAGASTSVGGVSEQQSEAFSQLGLAMLVAVGLIFVLLVGILRSLVQPLILMMSIPFAAIGSLGLLFATDTPLGVSALIGMLMLIGIVVTNAIVLMDLINQYRRRGQSVADAIHHGAGRRVRPVVMTALATIFALVPMATGITGGNGFISQSLAIVVIGGLVSSTFLTLLLVPAVYQLVEGRHDRRERRRQRRRQPKGARRRTMTVAELRTAIADMPGESEVEVDIVRGEGTALSGARGDQA</sequence>
<keyword evidence="2" id="KW-0812">Transmembrane</keyword>
<dbReference type="PANTHER" id="PTHR32063:SF0">
    <property type="entry name" value="SWARMING MOTILITY PROTEIN SWRC"/>
    <property type="match status" value="1"/>
</dbReference>
<keyword evidence="4" id="KW-1185">Reference proteome</keyword>
<feature type="transmembrane region" description="Helical" evidence="2">
    <location>
        <begin position="914"/>
        <end position="939"/>
    </location>
</feature>
<proteinExistence type="predicted"/>
<feature type="transmembrane region" description="Helical" evidence="2">
    <location>
        <begin position="336"/>
        <end position="355"/>
    </location>
</feature>
<evidence type="ECO:0000256" key="2">
    <source>
        <dbReference type="SAM" id="Phobius"/>
    </source>
</evidence>
<feature type="transmembrane region" description="Helical" evidence="2">
    <location>
        <begin position="465"/>
        <end position="492"/>
    </location>
</feature>
<dbReference type="EMBL" id="JZDQ02000038">
    <property type="protein sequence ID" value="OIJ24491.1"/>
    <property type="molecule type" value="Genomic_DNA"/>
</dbReference>
<organism evidence="3 4">
    <name type="scientific">Nocardioides luteus</name>
    <dbReference type="NCBI Taxonomy" id="1844"/>
    <lineage>
        <taxon>Bacteria</taxon>
        <taxon>Bacillati</taxon>
        <taxon>Actinomycetota</taxon>
        <taxon>Actinomycetes</taxon>
        <taxon>Propionibacteriales</taxon>
        <taxon>Nocardioidaceae</taxon>
        <taxon>Nocardioides</taxon>
    </lineage>
</organism>
<dbReference type="SUPFAM" id="SSF82866">
    <property type="entry name" value="Multidrug efflux transporter AcrB transmembrane domain"/>
    <property type="match status" value="2"/>
</dbReference>
<gene>
    <name evidence="3" type="ORF">UG56_022695</name>
</gene>
<dbReference type="GO" id="GO:0042910">
    <property type="term" value="F:xenobiotic transmembrane transporter activity"/>
    <property type="evidence" value="ECO:0007669"/>
    <property type="project" value="TreeGrafter"/>
</dbReference>
<dbReference type="Proteomes" id="UP000033772">
    <property type="component" value="Unassembled WGS sequence"/>
</dbReference>
<dbReference type="AlphaFoldDB" id="A0A1J4MYY4"/>
<evidence type="ECO:0000256" key="1">
    <source>
        <dbReference type="SAM" id="MobiDB-lite"/>
    </source>
</evidence>
<evidence type="ECO:0000313" key="4">
    <source>
        <dbReference type="Proteomes" id="UP000033772"/>
    </source>
</evidence>
<dbReference type="Gene3D" id="3.30.70.1440">
    <property type="entry name" value="Multidrug efflux transporter AcrB pore domain"/>
    <property type="match status" value="1"/>
</dbReference>
<feature type="transmembrane region" description="Helical" evidence="2">
    <location>
        <begin position="862"/>
        <end position="881"/>
    </location>
</feature>
<feature type="compositionally biased region" description="Gly residues" evidence="1">
    <location>
        <begin position="222"/>
        <end position="233"/>
    </location>
</feature>